<dbReference type="OrthoDB" id="869610at2"/>
<dbReference type="SUPFAM" id="SSF111369">
    <property type="entry name" value="HlyD-like secretion proteins"/>
    <property type="match status" value="1"/>
</dbReference>
<evidence type="ECO:0000313" key="3">
    <source>
        <dbReference type="EMBL" id="SNS22411.1"/>
    </source>
</evidence>
<dbReference type="EMBL" id="FZOK01000005">
    <property type="protein sequence ID" value="SNS22411.1"/>
    <property type="molecule type" value="Genomic_DNA"/>
</dbReference>
<dbReference type="Proteomes" id="UP000198480">
    <property type="component" value="Unassembled WGS sequence"/>
</dbReference>
<keyword evidence="1" id="KW-0732">Signal</keyword>
<dbReference type="GO" id="GO:0015562">
    <property type="term" value="F:efflux transmembrane transporter activity"/>
    <property type="evidence" value="ECO:0007669"/>
    <property type="project" value="TreeGrafter"/>
</dbReference>
<feature type="signal peptide" evidence="1">
    <location>
        <begin position="1"/>
        <end position="17"/>
    </location>
</feature>
<dbReference type="PANTHER" id="PTHR30469">
    <property type="entry name" value="MULTIDRUG RESISTANCE PROTEIN MDTA"/>
    <property type="match status" value="1"/>
</dbReference>
<dbReference type="AlphaFoldDB" id="A0A239CRY3"/>
<organism evidence="3 4">
    <name type="scientific">Belliella buryatensis</name>
    <dbReference type="NCBI Taxonomy" id="1500549"/>
    <lineage>
        <taxon>Bacteria</taxon>
        <taxon>Pseudomonadati</taxon>
        <taxon>Bacteroidota</taxon>
        <taxon>Cytophagia</taxon>
        <taxon>Cytophagales</taxon>
        <taxon>Cyclobacteriaceae</taxon>
        <taxon>Belliella</taxon>
    </lineage>
</organism>
<gene>
    <name evidence="3" type="ORF">SAMN06295967_105178</name>
</gene>
<dbReference type="Pfam" id="PF25990">
    <property type="entry name" value="Beta-barrel_YknX"/>
    <property type="match status" value="1"/>
</dbReference>
<dbReference type="PANTHER" id="PTHR30469:SF15">
    <property type="entry name" value="HLYD FAMILY OF SECRETION PROTEINS"/>
    <property type="match status" value="1"/>
</dbReference>
<proteinExistence type="predicted"/>
<dbReference type="GO" id="GO:1990281">
    <property type="term" value="C:efflux pump complex"/>
    <property type="evidence" value="ECO:0007669"/>
    <property type="project" value="TreeGrafter"/>
</dbReference>
<dbReference type="Gene3D" id="2.40.420.20">
    <property type="match status" value="1"/>
</dbReference>
<dbReference type="Gene3D" id="2.40.30.170">
    <property type="match status" value="1"/>
</dbReference>
<sequence length="361" mass="41160">MKSAIFRIFFICGLVIACNPPLETIQPTKKNISESVFASGLIKAKNQYRAYANSNGILLSILVEEGQLVKEGQILLEVSNESAKFSRESAELARNFNDRKENELKIKELEVSIEFAKNKFENDSLLLIRQKNLWSKGIGTANELEQRQLNFQNSKTQFLSAQLRYQDYKRELEFNERNASKNLAISKSLEGDLMLKSKIDGKVYALLVEKGEMVNPQTPLAIIGSDEDFILEMQIDEYDVVKIQSNQRVLIKMDSYRGEVFEAKITKINPIMDEQTKSFTAEAEFVKGPKVLYPNMNFEANILIQTKENALTIPRAYLFKDQYVIDSNKDTIQVEVGLKDYQLVEIKSGISEQTILIKPSL</sequence>
<feature type="domain" description="YknX-like beta-barrel" evidence="2">
    <location>
        <begin position="231"/>
        <end position="278"/>
    </location>
</feature>
<evidence type="ECO:0000313" key="4">
    <source>
        <dbReference type="Proteomes" id="UP000198480"/>
    </source>
</evidence>
<evidence type="ECO:0000259" key="2">
    <source>
        <dbReference type="Pfam" id="PF25990"/>
    </source>
</evidence>
<evidence type="ECO:0000256" key="1">
    <source>
        <dbReference type="SAM" id="SignalP"/>
    </source>
</evidence>
<dbReference type="RefSeq" id="WP_089239336.1">
    <property type="nucleotide sequence ID" value="NZ_FZOK01000005.1"/>
</dbReference>
<dbReference type="Gene3D" id="1.10.287.470">
    <property type="entry name" value="Helix hairpin bin"/>
    <property type="match status" value="1"/>
</dbReference>
<reference evidence="4" key="1">
    <citation type="submission" date="2017-06" db="EMBL/GenBank/DDBJ databases">
        <authorList>
            <person name="Varghese N."/>
            <person name="Submissions S."/>
        </authorList>
    </citation>
    <scope>NUCLEOTIDE SEQUENCE [LARGE SCALE GENOMIC DNA]</scope>
    <source>
        <strain evidence="4">5C</strain>
    </source>
</reference>
<dbReference type="Gene3D" id="2.40.50.100">
    <property type="match status" value="1"/>
</dbReference>
<name>A0A239CRY3_9BACT</name>
<dbReference type="PROSITE" id="PS51257">
    <property type="entry name" value="PROKAR_LIPOPROTEIN"/>
    <property type="match status" value="1"/>
</dbReference>
<dbReference type="InterPro" id="IPR058636">
    <property type="entry name" value="Beta-barrel_YknX"/>
</dbReference>
<protein>
    <submittedName>
        <fullName evidence="3">Multidrug efflux pump subunit AcrA (Membrane-fusion protein)</fullName>
    </submittedName>
</protein>
<feature type="chain" id="PRO_5013235199" evidence="1">
    <location>
        <begin position="18"/>
        <end position="361"/>
    </location>
</feature>
<keyword evidence="4" id="KW-1185">Reference proteome</keyword>
<accession>A0A239CRY3</accession>